<dbReference type="GO" id="GO:0005319">
    <property type="term" value="F:lipid transporter activity"/>
    <property type="evidence" value="ECO:0007669"/>
    <property type="project" value="TreeGrafter"/>
</dbReference>
<evidence type="ECO:0000313" key="12">
    <source>
        <dbReference type="EMBL" id="KAK7744799.1"/>
    </source>
</evidence>
<dbReference type="InterPro" id="IPR027417">
    <property type="entry name" value="P-loop_NTPase"/>
</dbReference>
<keyword evidence="5" id="KW-0677">Repeat</keyword>
<protein>
    <recommendedName>
        <fullName evidence="11">ABC transporter domain-containing protein</fullName>
    </recommendedName>
</protein>
<dbReference type="InterPro" id="IPR003439">
    <property type="entry name" value="ABC_transporter-like_ATP-bd"/>
</dbReference>
<keyword evidence="6" id="KW-0547">Nucleotide-binding</keyword>
<dbReference type="Pfam" id="PF00005">
    <property type="entry name" value="ABC_tran"/>
    <property type="match status" value="2"/>
</dbReference>
<comment type="similarity">
    <text evidence="2">Belongs to the ABC transporter superfamily. ABCA family.</text>
</comment>
<proteinExistence type="inferred from homology"/>
<dbReference type="FunFam" id="3.40.50.300:FF:000335">
    <property type="entry name" value="ATP binding cassette subfamily A member 5"/>
    <property type="match status" value="1"/>
</dbReference>
<dbReference type="Pfam" id="PF12698">
    <property type="entry name" value="ABC2_membrane_3"/>
    <property type="match status" value="2"/>
</dbReference>
<keyword evidence="7" id="KW-0067">ATP-binding</keyword>
<keyword evidence="4 10" id="KW-0812">Transmembrane</keyword>
<feature type="transmembrane region" description="Helical" evidence="10">
    <location>
        <begin position="266"/>
        <end position="288"/>
    </location>
</feature>
<feature type="transmembrane region" description="Helical" evidence="10">
    <location>
        <begin position="328"/>
        <end position="347"/>
    </location>
</feature>
<dbReference type="SUPFAM" id="SSF52540">
    <property type="entry name" value="P-loop containing nucleoside triphosphate hydrolases"/>
    <property type="match status" value="2"/>
</dbReference>
<evidence type="ECO:0000256" key="10">
    <source>
        <dbReference type="SAM" id="Phobius"/>
    </source>
</evidence>
<feature type="domain" description="ABC transporter" evidence="11">
    <location>
        <begin position="1223"/>
        <end position="1448"/>
    </location>
</feature>
<keyword evidence="8 10" id="KW-1133">Transmembrane helix</keyword>
<dbReference type="InterPro" id="IPR003593">
    <property type="entry name" value="AAA+_ATPase"/>
</dbReference>
<dbReference type="GO" id="GO:0140359">
    <property type="term" value="F:ABC-type transporter activity"/>
    <property type="evidence" value="ECO:0007669"/>
    <property type="project" value="InterPro"/>
</dbReference>
<dbReference type="Gene3D" id="3.40.50.300">
    <property type="entry name" value="P-loop containing nucleotide triphosphate hydrolases"/>
    <property type="match status" value="2"/>
</dbReference>
<evidence type="ECO:0000256" key="5">
    <source>
        <dbReference type="ARBA" id="ARBA00022737"/>
    </source>
</evidence>
<comment type="caution">
    <text evidence="12">The sequence shown here is derived from an EMBL/GenBank/DDBJ whole genome shotgun (WGS) entry which is preliminary data.</text>
</comment>
<evidence type="ECO:0000256" key="2">
    <source>
        <dbReference type="ARBA" id="ARBA00008869"/>
    </source>
</evidence>
<keyword evidence="3" id="KW-0813">Transport</keyword>
<evidence type="ECO:0000259" key="11">
    <source>
        <dbReference type="PROSITE" id="PS50893"/>
    </source>
</evidence>
<dbReference type="GO" id="GO:0016020">
    <property type="term" value="C:membrane"/>
    <property type="evidence" value="ECO:0007669"/>
    <property type="project" value="UniProtKB-SubCell"/>
</dbReference>
<evidence type="ECO:0000256" key="4">
    <source>
        <dbReference type="ARBA" id="ARBA00022692"/>
    </source>
</evidence>
<feature type="transmembrane region" description="Helical" evidence="10">
    <location>
        <begin position="1116"/>
        <end position="1140"/>
    </location>
</feature>
<dbReference type="InterPro" id="IPR013525">
    <property type="entry name" value="ABC2_TM"/>
</dbReference>
<dbReference type="PROSITE" id="PS00211">
    <property type="entry name" value="ABC_TRANSPORTER_1"/>
    <property type="match status" value="1"/>
</dbReference>
<dbReference type="GO" id="GO:0005524">
    <property type="term" value="F:ATP binding"/>
    <property type="evidence" value="ECO:0007669"/>
    <property type="project" value="UniProtKB-KW"/>
</dbReference>
<accession>A0AAN9YJ22</accession>
<evidence type="ECO:0000256" key="3">
    <source>
        <dbReference type="ARBA" id="ARBA00022448"/>
    </source>
</evidence>
<feature type="transmembrane region" description="Helical" evidence="10">
    <location>
        <begin position="971"/>
        <end position="992"/>
    </location>
</feature>
<comment type="subcellular location">
    <subcellularLocation>
        <location evidence="1">Membrane</location>
        <topology evidence="1">Multi-pass membrane protein</topology>
    </subcellularLocation>
</comment>
<sequence length="1566" mass="171852">MSLPLVWRQTWALTRKNFLIAVVRSWRSILIRSLILPIALLVLLLEIQNFSKDKNKYGFGSPEAVLDLADTVHEKKLVFVRAPDLGPDFDPVFKKIVEPLGPNTFLELDNAGSIQRTCPVDYHGTSPCHAVVIFNDSPQSGRPGAHWNYTIRTDPSQVERPFNVFSTDGPLNHLYLPLQVAIENAITNSTTVPDVLKFSYQGTQEQADESSRQLFVALALYILSFVFFMTMMPVSHHVASMIASERESGMSHLIDAMGGGVATPRVLSYIGTFYVLYLPLWIILGCLFQNLLLSSLSPAVTIFWQILTGWAVTSSSVFGAAFFKRSQLAAILVSLFCFLLAVLAAYQENLMVPPPLAQIVVLSFLFPSMNHVFFFSYMAKSELVGIPFNMDSPIPADALDTGISGEGMGENWVSQAPPYFLIIILAIQIVGYLLLAILVEHLMHGNNRRNRDFAAVPGAEHVAVHTSALTKYYYPGFFKRWFCCSRKPTVKAVDGLDLTSQKNQILCLLGPNGSGKTTTLDMLAGFQTPTSGSIHIDTLPSKLGICPQRNVLFNNLTVYEHLVIWNCLKGNLEDAASLERLIERCDLTLKRNSYAKHLSGGTKRKLQLACMLVGGSSVCLLDEVTSGVDPLSRRVIWNAILAERSHRTIILTTHFLDESEVLSDHIVILSLGKTKCQGTPAELKNEYGGGYRVHIPKTEDISKIPYPVADKKSRYVCTTPDSASAARLLATLGNSDDSELFITGPTIEDVFLKVSEDPHMIAAEKLEAVSTPETRPSQQMVSTAAPTEVSIFLRQVRALFIKRFIILRSTWWAYFFALAIPIVASPFLGDFLKDYETPNCDDLIADEPYNHVFSPYTYGLVIGPQAANESLVDIINDSDPSYSGGNYDSPTVENSRDSLLSFIQENPRNATSGGLWLGNDSTSLVAVPVDSQAPYIAMSLVNVMSQAQSGMNITGSSSNLMSYSQADAGNSSIWVTIFCLLHALYPAFFALYPTYERRSQVRALQYSNGIRALPLLLAYMMFDSVFVLIVSIICTALVASQAPWFGIGHIFLVQALYGMAAILIVYLVSRMTRSQPAAFASSVLAMAIMYILSMVATTVNQSVKGGDLKSQDGLTFGLGLIFPTQNLLTGMSMGLNSFIIRCRGTEMITNPASIYAFGGPIMLLILQIIGLFCLLLWIEGSNFSWLSRKPKVIARDNEKAAPSGRPDVDAETARVESSKTDLLRMVHVTKQFGTNKAVDDVSLGLRPGEILALLGPNGAGKTTAINMIRGDLTPTDGNIYLEGIDVHTNKRLAQQNLGVCPQFDALDMLTVKEQLIFYARCKGVQDIQGDVEYVMGKVGITAHASKQAGKLSGGNKRKLSLGIALLGNPPVLLLDEPSSAMDAASKRVLWRTLEAVAPGRSVLLTTHSMEEADALAGRAAIVARRLLAVGTTQELRRAHSNEYHVHLILASAPLSPPEEMDRVAGWVRAAFPDVLFEGRHLGGQVRFIVPADSQVPAAATPQGKQQQQQSSVRYLIETLESHKEQLGIDCYSIGAATMERVFLSVVKESDAVEDEGDEKKKRWWRS</sequence>
<evidence type="ECO:0000256" key="6">
    <source>
        <dbReference type="ARBA" id="ARBA00022741"/>
    </source>
</evidence>
<name>A0AAN9YJ22_9PEZI</name>
<evidence type="ECO:0000256" key="1">
    <source>
        <dbReference type="ARBA" id="ARBA00004141"/>
    </source>
</evidence>
<feature type="transmembrane region" description="Helical" evidence="10">
    <location>
        <begin position="214"/>
        <end position="234"/>
    </location>
</feature>
<dbReference type="SMART" id="SM00382">
    <property type="entry name" value="AAA"/>
    <property type="match status" value="2"/>
</dbReference>
<feature type="transmembrane region" description="Helical" evidence="10">
    <location>
        <begin position="359"/>
        <end position="379"/>
    </location>
</feature>
<feature type="transmembrane region" description="Helical" evidence="10">
    <location>
        <begin position="811"/>
        <end position="829"/>
    </location>
</feature>
<organism evidence="12 13">
    <name type="scientific">Diatrype stigma</name>
    <dbReference type="NCBI Taxonomy" id="117547"/>
    <lineage>
        <taxon>Eukaryota</taxon>
        <taxon>Fungi</taxon>
        <taxon>Dikarya</taxon>
        <taxon>Ascomycota</taxon>
        <taxon>Pezizomycotina</taxon>
        <taxon>Sordariomycetes</taxon>
        <taxon>Xylariomycetidae</taxon>
        <taxon>Xylariales</taxon>
        <taxon>Diatrypaceae</taxon>
        <taxon>Diatrype</taxon>
    </lineage>
</organism>
<keyword evidence="13" id="KW-1185">Reference proteome</keyword>
<feature type="transmembrane region" description="Helical" evidence="10">
    <location>
        <begin position="1044"/>
        <end position="1068"/>
    </location>
</feature>
<feature type="transmembrane region" description="Helical" evidence="10">
    <location>
        <begin position="1077"/>
        <end position="1096"/>
    </location>
</feature>
<gene>
    <name evidence="12" type="ORF">SLS62_010032</name>
</gene>
<keyword evidence="9 10" id="KW-0472">Membrane</keyword>
<dbReference type="CDD" id="cd03263">
    <property type="entry name" value="ABC_subfamily_A"/>
    <property type="match status" value="2"/>
</dbReference>
<dbReference type="PANTHER" id="PTHR19229:SF36">
    <property type="entry name" value="ATP-BINDING CASSETTE SUB-FAMILY A MEMBER 2"/>
    <property type="match status" value="1"/>
</dbReference>
<reference evidence="12 13" key="1">
    <citation type="submission" date="2024-02" db="EMBL/GenBank/DDBJ databases">
        <title>De novo assembly and annotation of 12 fungi associated with fruit tree decline syndrome in Ontario, Canada.</title>
        <authorList>
            <person name="Sulman M."/>
            <person name="Ellouze W."/>
            <person name="Ilyukhin E."/>
        </authorList>
    </citation>
    <scope>NUCLEOTIDE SEQUENCE [LARGE SCALE GENOMIC DNA]</scope>
    <source>
        <strain evidence="12 13">M11/M66-122</strain>
    </source>
</reference>
<evidence type="ECO:0000256" key="9">
    <source>
        <dbReference type="ARBA" id="ARBA00023136"/>
    </source>
</evidence>
<feature type="transmembrane region" description="Helical" evidence="10">
    <location>
        <begin position="1013"/>
        <end position="1038"/>
    </location>
</feature>
<dbReference type="Proteomes" id="UP001320420">
    <property type="component" value="Unassembled WGS sequence"/>
</dbReference>
<dbReference type="PROSITE" id="PS50893">
    <property type="entry name" value="ABC_TRANSPORTER_2"/>
    <property type="match status" value="2"/>
</dbReference>
<feature type="transmembrane region" description="Helical" evidence="10">
    <location>
        <begin position="300"/>
        <end position="322"/>
    </location>
</feature>
<feature type="transmembrane region" description="Helical" evidence="10">
    <location>
        <begin position="29"/>
        <end position="47"/>
    </location>
</feature>
<dbReference type="InterPro" id="IPR026082">
    <property type="entry name" value="ABCA"/>
</dbReference>
<evidence type="ECO:0000256" key="7">
    <source>
        <dbReference type="ARBA" id="ARBA00022840"/>
    </source>
</evidence>
<feature type="transmembrane region" description="Helical" evidence="10">
    <location>
        <begin position="1152"/>
        <end position="1178"/>
    </location>
</feature>
<dbReference type="PANTHER" id="PTHR19229">
    <property type="entry name" value="ATP-BINDING CASSETTE TRANSPORTER SUBFAMILY A ABCA"/>
    <property type="match status" value="1"/>
</dbReference>
<dbReference type="EMBL" id="JAKJXP020000115">
    <property type="protein sequence ID" value="KAK7744799.1"/>
    <property type="molecule type" value="Genomic_DNA"/>
</dbReference>
<dbReference type="InterPro" id="IPR017871">
    <property type="entry name" value="ABC_transporter-like_CS"/>
</dbReference>
<evidence type="ECO:0000313" key="13">
    <source>
        <dbReference type="Proteomes" id="UP001320420"/>
    </source>
</evidence>
<dbReference type="GO" id="GO:0016887">
    <property type="term" value="F:ATP hydrolysis activity"/>
    <property type="evidence" value="ECO:0007669"/>
    <property type="project" value="InterPro"/>
</dbReference>
<feature type="transmembrane region" description="Helical" evidence="10">
    <location>
        <begin position="419"/>
        <end position="439"/>
    </location>
</feature>
<feature type="domain" description="ABC transporter" evidence="11">
    <location>
        <begin position="464"/>
        <end position="696"/>
    </location>
</feature>
<evidence type="ECO:0000256" key="8">
    <source>
        <dbReference type="ARBA" id="ARBA00022989"/>
    </source>
</evidence>